<evidence type="ECO:0000256" key="16">
    <source>
        <dbReference type="SAM" id="MobiDB-lite"/>
    </source>
</evidence>
<evidence type="ECO:0000256" key="9">
    <source>
        <dbReference type="ARBA" id="ARBA00022777"/>
    </source>
</evidence>
<dbReference type="PANTHER" id="PTHR44329">
    <property type="entry name" value="SERINE/THREONINE-PROTEIN KINASE TNNI3K-RELATED"/>
    <property type="match status" value="1"/>
</dbReference>
<dbReference type="SUPFAM" id="SSF50044">
    <property type="entry name" value="SH3-domain"/>
    <property type="match status" value="1"/>
</dbReference>
<comment type="cofactor">
    <cofactor evidence="1">
        <name>Mg(2+)</name>
        <dbReference type="ChEBI" id="CHEBI:18420"/>
    </cofactor>
</comment>
<dbReference type="PANTHER" id="PTHR44329:SF293">
    <property type="entry name" value="MITOGEN-ACTIVATED PROTEIN KINASE KINASE KINASE"/>
    <property type="match status" value="1"/>
</dbReference>
<feature type="binding site" evidence="14">
    <location>
        <position position="160"/>
    </location>
    <ligand>
        <name>ATP</name>
        <dbReference type="ChEBI" id="CHEBI:30616"/>
    </ligand>
</feature>
<evidence type="ECO:0000313" key="20">
    <source>
        <dbReference type="Proteomes" id="UP001152798"/>
    </source>
</evidence>
<dbReference type="InterPro" id="IPR000719">
    <property type="entry name" value="Prot_kinase_dom"/>
</dbReference>
<evidence type="ECO:0000256" key="15">
    <source>
        <dbReference type="SAM" id="Coils"/>
    </source>
</evidence>
<name>A0A9P0MS99_NEZVI</name>
<evidence type="ECO:0000256" key="10">
    <source>
        <dbReference type="ARBA" id="ARBA00022840"/>
    </source>
</evidence>
<dbReference type="GO" id="GO:0005524">
    <property type="term" value="F:ATP binding"/>
    <property type="evidence" value="ECO:0007669"/>
    <property type="project" value="UniProtKB-UniRule"/>
</dbReference>
<gene>
    <name evidence="19" type="ORF">NEZAVI_LOCUS11496</name>
</gene>
<dbReference type="SUPFAM" id="SSF56112">
    <property type="entry name" value="Protein kinase-like (PK-like)"/>
    <property type="match status" value="1"/>
</dbReference>
<evidence type="ECO:0000256" key="5">
    <source>
        <dbReference type="ARBA" id="ARBA00022527"/>
    </source>
</evidence>
<dbReference type="InterPro" id="IPR017441">
    <property type="entry name" value="Protein_kinase_ATP_BS"/>
</dbReference>
<evidence type="ECO:0000259" key="18">
    <source>
        <dbReference type="PROSITE" id="PS50011"/>
    </source>
</evidence>
<dbReference type="GO" id="GO:0004706">
    <property type="term" value="F:JUN kinase kinase kinase activity"/>
    <property type="evidence" value="ECO:0007669"/>
    <property type="project" value="TreeGrafter"/>
</dbReference>
<feature type="region of interest" description="Disordered" evidence="16">
    <location>
        <begin position="1"/>
        <end position="34"/>
    </location>
</feature>
<evidence type="ECO:0000256" key="1">
    <source>
        <dbReference type="ARBA" id="ARBA00001946"/>
    </source>
</evidence>
<feature type="domain" description="SH3" evidence="17">
    <location>
        <begin position="49"/>
        <end position="113"/>
    </location>
</feature>
<sequence length="718" mass="81089">MSPSLTSMDPRPGCNDEFYPGSTQSSLNNSPQSSYSYRISPSSCRFHDSGLLLCTATYDYEGNGEDELTLRRGEIVEVLSKDSKISGDEGWWTGKIGQRVGIFPANFVAEENEFVLSTALNNIKPTEIDFVKLQLEEVIGAGGFGKVYRGVYNGEEVAVKAARQMGEDSAAMRENVLQEAKLFWLLKHENIVCLKGVCLKQPNFCLVMEYARGGPLNRVLAGSRKISPSVLVDWAIQIARGMNYLHNGAPVRLIHRDLKSSNVLIAEPIDGDDLQFKTLKITDFGLAREVYTTTRMSAAGTYAWMAPEVIKNSTFSKASDVWSYGVVLWELLTGETPYKNIEPLSIAYGVAVNRLTLPIPKTCPRAWRELMEDCWKPDSHSRPTFEDILDRFNFIMQSGFTQTPYESFHTMQDDWRLEIEEVLDELRNKESELRCREEELNRDKLKQNLLAQQLKQKERELKMKEMELVKRELHICLIMQQQQTPTPNKRKGKFKIKALKKEPGQNISSPSDFQHKIQVQPDGFISTIPPLSPPSVAQMKKAITPRGEIKGKTWGPSTYHQRRSRTSTIVDNLPPESQTPKWSRSAPDLKKQNWTGPVNGEVRMSSFRRAMYNMSAMLASIGIGTDIRPTADKTNRTSGATSEADDDDSWSDDASSNYYVPGHNTYHGRGLHSRPPLPSILTQSHSLLLQESSSEDLSFQSASDNHRVRFDTQYDFNN</sequence>
<evidence type="ECO:0000256" key="12">
    <source>
        <dbReference type="ARBA" id="ARBA00048329"/>
    </source>
</evidence>
<evidence type="ECO:0000256" key="2">
    <source>
        <dbReference type="ARBA" id="ARBA00006529"/>
    </source>
</evidence>
<comment type="catalytic activity">
    <reaction evidence="12">
        <text>L-seryl-[protein] + ATP = O-phospho-L-seryl-[protein] + ADP + H(+)</text>
        <dbReference type="Rhea" id="RHEA:17989"/>
        <dbReference type="Rhea" id="RHEA-COMP:9863"/>
        <dbReference type="Rhea" id="RHEA-COMP:11604"/>
        <dbReference type="ChEBI" id="CHEBI:15378"/>
        <dbReference type="ChEBI" id="CHEBI:29999"/>
        <dbReference type="ChEBI" id="CHEBI:30616"/>
        <dbReference type="ChEBI" id="CHEBI:83421"/>
        <dbReference type="ChEBI" id="CHEBI:456216"/>
        <dbReference type="EC" id="2.7.11.25"/>
    </reaction>
</comment>
<dbReference type="OrthoDB" id="339325at2759"/>
<dbReference type="Pfam" id="PF07714">
    <property type="entry name" value="PK_Tyr_Ser-Thr"/>
    <property type="match status" value="1"/>
</dbReference>
<keyword evidence="6" id="KW-0808">Transferase</keyword>
<feature type="domain" description="Protein kinase" evidence="18">
    <location>
        <begin position="133"/>
        <end position="395"/>
    </location>
</feature>
<keyword evidence="20" id="KW-1185">Reference proteome</keyword>
<evidence type="ECO:0000256" key="7">
    <source>
        <dbReference type="ARBA" id="ARBA00022737"/>
    </source>
</evidence>
<dbReference type="InterPro" id="IPR008271">
    <property type="entry name" value="Ser/Thr_kinase_AS"/>
</dbReference>
<reference evidence="19" key="1">
    <citation type="submission" date="2022-01" db="EMBL/GenBank/DDBJ databases">
        <authorList>
            <person name="King R."/>
        </authorList>
    </citation>
    <scope>NUCLEOTIDE SEQUENCE</scope>
</reference>
<dbReference type="Pfam" id="PF14604">
    <property type="entry name" value="SH3_9"/>
    <property type="match status" value="1"/>
</dbReference>
<feature type="region of interest" description="Disordered" evidence="16">
    <location>
        <begin position="627"/>
        <end position="656"/>
    </location>
</feature>
<evidence type="ECO:0000256" key="14">
    <source>
        <dbReference type="PROSITE-ProRule" id="PRU10141"/>
    </source>
</evidence>
<keyword evidence="15" id="KW-0175">Coiled coil</keyword>
<keyword evidence="9" id="KW-0418">Kinase</keyword>
<organism evidence="19 20">
    <name type="scientific">Nezara viridula</name>
    <name type="common">Southern green stink bug</name>
    <name type="synonym">Cimex viridulus</name>
    <dbReference type="NCBI Taxonomy" id="85310"/>
    <lineage>
        <taxon>Eukaryota</taxon>
        <taxon>Metazoa</taxon>
        <taxon>Ecdysozoa</taxon>
        <taxon>Arthropoda</taxon>
        <taxon>Hexapoda</taxon>
        <taxon>Insecta</taxon>
        <taxon>Pterygota</taxon>
        <taxon>Neoptera</taxon>
        <taxon>Paraneoptera</taxon>
        <taxon>Hemiptera</taxon>
        <taxon>Heteroptera</taxon>
        <taxon>Panheteroptera</taxon>
        <taxon>Pentatomomorpha</taxon>
        <taxon>Pentatomoidea</taxon>
        <taxon>Pentatomidae</taxon>
        <taxon>Pentatominae</taxon>
        <taxon>Nezara</taxon>
    </lineage>
</organism>
<dbReference type="Gene3D" id="2.30.30.40">
    <property type="entry name" value="SH3 Domains"/>
    <property type="match status" value="1"/>
</dbReference>
<dbReference type="CDD" id="cd11876">
    <property type="entry name" value="SH3_MLK"/>
    <property type="match status" value="1"/>
</dbReference>
<evidence type="ECO:0000256" key="3">
    <source>
        <dbReference type="ARBA" id="ARBA00012406"/>
    </source>
</evidence>
<evidence type="ECO:0000256" key="6">
    <source>
        <dbReference type="ARBA" id="ARBA00022679"/>
    </source>
</evidence>
<keyword evidence="4 13" id="KW-0728">SH3 domain</keyword>
<evidence type="ECO:0000259" key="17">
    <source>
        <dbReference type="PROSITE" id="PS50002"/>
    </source>
</evidence>
<proteinExistence type="inferred from homology"/>
<dbReference type="InterPro" id="IPR036028">
    <property type="entry name" value="SH3-like_dom_sf"/>
</dbReference>
<dbReference type="Gene3D" id="3.30.200.20">
    <property type="entry name" value="Phosphorylase Kinase, domain 1"/>
    <property type="match status" value="1"/>
</dbReference>
<dbReference type="SMART" id="SM00326">
    <property type="entry name" value="SH3"/>
    <property type="match status" value="1"/>
</dbReference>
<dbReference type="EMBL" id="OV725081">
    <property type="protein sequence ID" value="CAH1402745.1"/>
    <property type="molecule type" value="Genomic_DNA"/>
</dbReference>
<dbReference type="GO" id="GO:0006950">
    <property type="term" value="P:response to stress"/>
    <property type="evidence" value="ECO:0007669"/>
    <property type="project" value="UniProtKB-ARBA"/>
</dbReference>
<dbReference type="Gene3D" id="1.10.510.10">
    <property type="entry name" value="Transferase(Phosphotransferase) domain 1"/>
    <property type="match status" value="1"/>
</dbReference>
<dbReference type="CDD" id="cd14061">
    <property type="entry name" value="STKc_MLK"/>
    <property type="match status" value="1"/>
</dbReference>
<dbReference type="PRINTS" id="PR00452">
    <property type="entry name" value="SH3DOMAIN"/>
</dbReference>
<dbReference type="Proteomes" id="UP001152798">
    <property type="component" value="Chromosome 5"/>
</dbReference>
<dbReference type="AlphaFoldDB" id="A0A9P0MS99"/>
<dbReference type="FunFam" id="3.30.200.20:FF:000085">
    <property type="entry name" value="Mitogen-activated protein kinase kinase kinase"/>
    <property type="match status" value="1"/>
</dbReference>
<dbReference type="PROSITE" id="PS50002">
    <property type="entry name" value="SH3"/>
    <property type="match status" value="1"/>
</dbReference>
<comment type="catalytic activity">
    <reaction evidence="11">
        <text>L-threonyl-[protein] + ATP = O-phospho-L-threonyl-[protein] + ADP + H(+)</text>
        <dbReference type="Rhea" id="RHEA:46608"/>
        <dbReference type="Rhea" id="RHEA-COMP:11060"/>
        <dbReference type="Rhea" id="RHEA-COMP:11605"/>
        <dbReference type="ChEBI" id="CHEBI:15378"/>
        <dbReference type="ChEBI" id="CHEBI:30013"/>
        <dbReference type="ChEBI" id="CHEBI:30616"/>
        <dbReference type="ChEBI" id="CHEBI:61977"/>
        <dbReference type="ChEBI" id="CHEBI:456216"/>
        <dbReference type="EC" id="2.7.11.25"/>
    </reaction>
</comment>
<evidence type="ECO:0000313" key="19">
    <source>
        <dbReference type="EMBL" id="CAH1402745.1"/>
    </source>
</evidence>
<evidence type="ECO:0000256" key="4">
    <source>
        <dbReference type="ARBA" id="ARBA00022443"/>
    </source>
</evidence>
<dbReference type="InterPro" id="IPR051681">
    <property type="entry name" value="Ser/Thr_Kinases-Pseudokinases"/>
</dbReference>
<protein>
    <recommendedName>
        <fullName evidence="3">mitogen-activated protein kinase kinase kinase</fullName>
        <ecNumber evidence="3">2.7.11.25</ecNumber>
    </recommendedName>
</protein>
<feature type="compositionally biased region" description="Polar residues" evidence="16">
    <location>
        <begin position="570"/>
        <end position="582"/>
    </location>
</feature>
<dbReference type="InterPro" id="IPR001452">
    <property type="entry name" value="SH3_domain"/>
</dbReference>
<evidence type="ECO:0000256" key="13">
    <source>
        <dbReference type="PROSITE-ProRule" id="PRU00192"/>
    </source>
</evidence>
<dbReference type="PROSITE" id="PS00107">
    <property type="entry name" value="PROTEIN_KINASE_ATP"/>
    <property type="match status" value="1"/>
</dbReference>
<keyword evidence="10 14" id="KW-0067">ATP-binding</keyword>
<keyword evidence="5" id="KW-0723">Serine/threonine-protein kinase</keyword>
<accession>A0A9P0MS99</accession>
<feature type="coiled-coil region" evidence="15">
    <location>
        <begin position="412"/>
        <end position="471"/>
    </location>
</feature>
<keyword evidence="7" id="KW-0677">Repeat</keyword>
<dbReference type="InterPro" id="IPR001245">
    <property type="entry name" value="Ser-Thr/Tyr_kinase_cat_dom"/>
</dbReference>
<dbReference type="PROSITE" id="PS50011">
    <property type="entry name" value="PROTEIN_KINASE_DOM"/>
    <property type="match status" value="1"/>
</dbReference>
<feature type="compositionally biased region" description="Low complexity" evidence="16">
    <location>
        <begin position="22"/>
        <end position="34"/>
    </location>
</feature>
<keyword evidence="8 14" id="KW-0547">Nucleotide-binding</keyword>
<dbReference type="PROSITE" id="PS00108">
    <property type="entry name" value="PROTEIN_KINASE_ST"/>
    <property type="match status" value="1"/>
</dbReference>
<dbReference type="PRINTS" id="PR00109">
    <property type="entry name" value="TYRKINASE"/>
</dbReference>
<comment type="similarity">
    <text evidence="2">Belongs to the protein kinase superfamily. STE Ser/Thr protein kinase family. MAP kinase kinase kinase subfamily.</text>
</comment>
<dbReference type="SMART" id="SM00220">
    <property type="entry name" value="S_TKc"/>
    <property type="match status" value="1"/>
</dbReference>
<dbReference type="FunFam" id="1.10.510.10:FF:000076">
    <property type="entry name" value="Mitogen-activated protein kinase kinase kinase"/>
    <property type="match status" value="1"/>
</dbReference>
<evidence type="ECO:0000256" key="11">
    <source>
        <dbReference type="ARBA" id="ARBA00047559"/>
    </source>
</evidence>
<dbReference type="InterPro" id="IPR011009">
    <property type="entry name" value="Kinase-like_dom_sf"/>
</dbReference>
<dbReference type="EC" id="2.7.11.25" evidence="3"/>
<feature type="region of interest" description="Disordered" evidence="16">
    <location>
        <begin position="570"/>
        <end position="597"/>
    </location>
</feature>
<evidence type="ECO:0000256" key="8">
    <source>
        <dbReference type="ARBA" id="ARBA00022741"/>
    </source>
</evidence>